<dbReference type="Proteomes" id="UP000288641">
    <property type="component" value="Segment"/>
</dbReference>
<sequence length="170" mass="19021">MKSDQITNALELFNHSCMFEHLTPDSVRNANRNHSGYSFDNKPQYIAMDKDGCVYAWVINPAALISGHAREGQDLEMFCNEGFWDSHIGTVSEYIGQVDIDYPIRSTPEVACFRIDESFTEVERVDCDCCNGHGQVSEMMREDGVCCDDEWIDVQCPDCLGAGSVTLGES</sequence>
<gene>
    <name evidence="1" type="ORF">AAS23_gp68</name>
</gene>
<organism evidence="1 2">
    <name type="scientific">Pantoea phage vB_PagS_AAS23</name>
    <dbReference type="NCBI Taxonomy" id="2499073"/>
    <lineage>
        <taxon>Viruses</taxon>
        <taxon>Duplodnaviria</taxon>
        <taxon>Heunggongvirae</taxon>
        <taxon>Uroviricota</taxon>
        <taxon>Caudoviricetes</taxon>
        <taxon>Drexlerviridae</taxon>
        <taxon>Sauletekiovirus</taxon>
        <taxon>Sauletekiovirus AAS23</taxon>
    </lineage>
</organism>
<proteinExistence type="predicted"/>
<evidence type="ECO:0000313" key="1">
    <source>
        <dbReference type="EMBL" id="AZS06381.1"/>
    </source>
</evidence>
<dbReference type="EMBL" id="MK095606">
    <property type="protein sequence ID" value="AZS06381.1"/>
    <property type="molecule type" value="Genomic_DNA"/>
</dbReference>
<reference evidence="1 2" key="1">
    <citation type="submission" date="2018-10" db="EMBL/GenBank/DDBJ databases">
        <title>Complete genome sequence of Pantoea phage vB_PagS_AAS23.</title>
        <authorList>
            <person name="Truncaite L."/>
            <person name="Simoliuniene M."/>
            <person name="Kazlauskas D."/>
            <person name="Meskys R."/>
            <person name="Simoliunas E."/>
        </authorList>
    </citation>
    <scope>NUCLEOTIDE SEQUENCE [LARGE SCALE GENOMIC DNA]</scope>
    <source>
        <strain evidence="1">AAS23</strain>
    </source>
</reference>
<accession>A0A3S9U7S9</accession>
<name>A0A3S9U7S9_9CAUD</name>
<evidence type="ECO:0000313" key="2">
    <source>
        <dbReference type="Proteomes" id="UP000288641"/>
    </source>
</evidence>
<keyword evidence="2" id="KW-1185">Reference proteome</keyword>
<protein>
    <submittedName>
        <fullName evidence="1">Uncharacterized protein</fullName>
    </submittedName>
</protein>